<protein>
    <recommendedName>
        <fullName evidence="2">SPIN90/Ldb17 leucine-rich domain-containing protein</fullName>
    </recommendedName>
</protein>
<feature type="region of interest" description="Disordered" evidence="1">
    <location>
        <begin position="423"/>
        <end position="470"/>
    </location>
</feature>
<reference evidence="3" key="1">
    <citation type="submission" date="2016-04" db="EMBL/GenBank/DDBJ databases">
        <authorList>
            <person name="Evans L.H."/>
            <person name="Alamgir A."/>
            <person name="Owens N."/>
            <person name="Weber N.D."/>
            <person name="Virtaneva K."/>
            <person name="Barbian K."/>
            <person name="Babar A."/>
            <person name="Rosenke K."/>
        </authorList>
    </citation>
    <scope>NUCLEOTIDE SEQUENCE [LARGE SCALE GENOMIC DNA]</scope>
    <source>
        <strain evidence="3">CBS 101.48</strain>
    </source>
</reference>
<sequence>MDYNAIEYYFDDIESFYIELGELLQQSCETDQHVQHVVTQYIQFLIRFQKEFITTQAQMAQVAYKLIDSTFYLEHSTVILSHIVQSHALTCHDASGLLIAYTLLLYAGKEDPRWMQYVVSEATIRKRNQLLCKIIDELDSFAVDRVMCGLALALGFEMGKVAKFRRLDLGKKVVINRRCTEIGNELNSIPLSIFGILDAITINKLDFLLDLVESTRLDTEESFNYDIIRLLLVFNEQFMMAQNRPNLLVEALVNRLGSTTTFGENMIFMLNRSDDSCVQLLILKLLYCIFTEPKLYEYFYTNDLYVLVDVILREVCDLGDDREAETLRDAYLRILRPLLVNTQLRHKPYKKTEIHQILCSLITPYMHRNVESSSKKLAQRILEDWWENICQQKVAPVLGVDIKNAIIHSGTGLQHSAIIKPSTSPIPQSPCSTSSSSFKSDLSPSSINHTSSSTSPLSLSLPNSPPPQKC</sequence>
<evidence type="ECO:0000313" key="4">
    <source>
        <dbReference type="Proteomes" id="UP000078561"/>
    </source>
</evidence>
<dbReference type="InterPro" id="IPR018556">
    <property type="entry name" value="SPIN90/Ldb17_LRD"/>
</dbReference>
<dbReference type="STRING" id="4829.A0A163KC48"/>
<evidence type="ECO:0000259" key="2">
    <source>
        <dbReference type="Pfam" id="PF09431"/>
    </source>
</evidence>
<dbReference type="Pfam" id="PF09431">
    <property type="entry name" value="SPIN90_LRD"/>
    <property type="match status" value="1"/>
</dbReference>
<organism evidence="3">
    <name type="scientific">Absidia glauca</name>
    <name type="common">Pin mould</name>
    <dbReference type="NCBI Taxonomy" id="4829"/>
    <lineage>
        <taxon>Eukaryota</taxon>
        <taxon>Fungi</taxon>
        <taxon>Fungi incertae sedis</taxon>
        <taxon>Mucoromycota</taxon>
        <taxon>Mucoromycotina</taxon>
        <taxon>Mucoromycetes</taxon>
        <taxon>Mucorales</taxon>
        <taxon>Cunninghamellaceae</taxon>
        <taxon>Absidia</taxon>
    </lineage>
</organism>
<evidence type="ECO:0000313" key="3">
    <source>
        <dbReference type="EMBL" id="SAM06033.1"/>
    </source>
</evidence>
<dbReference type="GO" id="GO:0071933">
    <property type="term" value="F:Arp2/3 complex binding"/>
    <property type="evidence" value="ECO:0007669"/>
    <property type="project" value="TreeGrafter"/>
</dbReference>
<dbReference type="OMA" id="FNEQFMM"/>
<dbReference type="PANTHER" id="PTHR13357:SF1">
    <property type="entry name" value="NCK-INTERACTING PROTEIN WITH SH3 DOMAIN"/>
    <property type="match status" value="1"/>
</dbReference>
<dbReference type="GO" id="GO:0000147">
    <property type="term" value="P:actin cortical patch assembly"/>
    <property type="evidence" value="ECO:0007669"/>
    <property type="project" value="TreeGrafter"/>
</dbReference>
<dbReference type="AlphaFoldDB" id="A0A163KC48"/>
<dbReference type="GO" id="GO:0051666">
    <property type="term" value="P:actin cortical patch localization"/>
    <property type="evidence" value="ECO:0007669"/>
    <property type="project" value="TreeGrafter"/>
</dbReference>
<dbReference type="Proteomes" id="UP000078561">
    <property type="component" value="Unassembled WGS sequence"/>
</dbReference>
<proteinExistence type="predicted"/>
<dbReference type="GO" id="GO:0030479">
    <property type="term" value="C:actin cortical patch"/>
    <property type="evidence" value="ECO:0007669"/>
    <property type="project" value="TreeGrafter"/>
</dbReference>
<feature type="domain" description="SPIN90/Ldb17 leucine-rich" evidence="2">
    <location>
        <begin position="221"/>
        <end position="354"/>
    </location>
</feature>
<feature type="compositionally biased region" description="Low complexity" evidence="1">
    <location>
        <begin position="423"/>
        <end position="462"/>
    </location>
</feature>
<name>A0A163KC48_ABSGL</name>
<dbReference type="OrthoDB" id="445362at2759"/>
<accession>A0A163KC48</accession>
<dbReference type="InParanoid" id="A0A163KC48"/>
<dbReference type="FunCoup" id="A0A163KC48">
    <property type="interactions" value="19"/>
</dbReference>
<keyword evidence="4" id="KW-1185">Reference proteome</keyword>
<gene>
    <name evidence="3" type="primary">ABSGL_11909.1 scaffold 12357</name>
</gene>
<evidence type="ECO:0000256" key="1">
    <source>
        <dbReference type="SAM" id="MobiDB-lite"/>
    </source>
</evidence>
<dbReference type="PANTHER" id="PTHR13357">
    <property type="entry name" value="SH3 ADAPTER PROTEIN SPIN90 NCK INTERACTING PROTEIN WITH SH3 DOMAIN"/>
    <property type="match status" value="1"/>
</dbReference>
<dbReference type="InterPro" id="IPR030125">
    <property type="entry name" value="SPIN90/Ldb17"/>
</dbReference>
<dbReference type="EMBL" id="LT554489">
    <property type="protein sequence ID" value="SAM06033.1"/>
    <property type="molecule type" value="Genomic_DNA"/>
</dbReference>
<dbReference type="GO" id="GO:0006897">
    <property type="term" value="P:endocytosis"/>
    <property type="evidence" value="ECO:0007669"/>
    <property type="project" value="TreeGrafter"/>
</dbReference>